<dbReference type="InterPro" id="IPR023214">
    <property type="entry name" value="HAD_sf"/>
</dbReference>
<reference evidence="1 2" key="1">
    <citation type="submission" date="2019-02" db="EMBL/GenBank/DDBJ databases">
        <title>Genome sequencing of the rare red list fungi Hericium alpestre (H. flagellum).</title>
        <authorList>
            <person name="Buettner E."/>
            <person name="Kellner H."/>
        </authorList>
    </citation>
    <scope>NUCLEOTIDE SEQUENCE [LARGE SCALE GENOMIC DNA]</scope>
    <source>
        <strain evidence="1 2">DSM 108284</strain>
    </source>
</reference>
<dbReference type="OrthoDB" id="2865258at2759"/>
<dbReference type="InterPro" id="IPR036412">
    <property type="entry name" value="HAD-like_sf"/>
</dbReference>
<dbReference type="PANTHER" id="PTHR17901">
    <property type="entry name" value="MAGNESIUM-DEPENDENT PHOSPHATASE 1 MDP1"/>
    <property type="match status" value="1"/>
</dbReference>
<evidence type="ECO:0000313" key="1">
    <source>
        <dbReference type="EMBL" id="TFY83480.1"/>
    </source>
</evidence>
<accession>A0A4Z0AAC1</accession>
<dbReference type="Gene3D" id="3.40.50.1000">
    <property type="entry name" value="HAD superfamily/HAD-like"/>
    <property type="match status" value="1"/>
</dbReference>
<sequence length="93" mass="10779">MRAIEFFDHMEIYPGSKTKHFKELHKKTGIPYSEMLFFDDERRNKEVEALGVTFVLVRKGLDAGTFEHGLGEWRRRHPEEVIEDAAGDDVTGI</sequence>
<dbReference type="EMBL" id="SFCI01000026">
    <property type="protein sequence ID" value="TFY83480.1"/>
    <property type="molecule type" value="Genomic_DNA"/>
</dbReference>
<dbReference type="AlphaFoldDB" id="A0A4Z0AAC1"/>
<organism evidence="1 2">
    <name type="scientific">Hericium alpestre</name>
    <dbReference type="NCBI Taxonomy" id="135208"/>
    <lineage>
        <taxon>Eukaryota</taxon>
        <taxon>Fungi</taxon>
        <taxon>Dikarya</taxon>
        <taxon>Basidiomycota</taxon>
        <taxon>Agaricomycotina</taxon>
        <taxon>Agaricomycetes</taxon>
        <taxon>Russulales</taxon>
        <taxon>Hericiaceae</taxon>
        <taxon>Hericium</taxon>
    </lineage>
</organism>
<dbReference type="SUPFAM" id="SSF56784">
    <property type="entry name" value="HAD-like"/>
    <property type="match status" value="1"/>
</dbReference>
<name>A0A4Z0AAC1_9AGAM</name>
<dbReference type="Proteomes" id="UP000298061">
    <property type="component" value="Unassembled WGS sequence"/>
</dbReference>
<protein>
    <recommendedName>
        <fullName evidence="3">Magnesium-dependent phosphatase-1</fullName>
    </recommendedName>
</protein>
<keyword evidence="2" id="KW-1185">Reference proteome</keyword>
<proteinExistence type="predicted"/>
<gene>
    <name evidence="1" type="ORF">EWM64_g533</name>
</gene>
<comment type="caution">
    <text evidence="1">The sequence shown here is derived from an EMBL/GenBank/DDBJ whole genome shotgun (WGS) entry which is preliminary data.</text>
</comment>
<dbReference type="GO" id="GO:0003993">
    <property type="term" value="F:acid phosphatase activity"/>
    <property type="evidence" value="ECO:0007669"/>
    <property type="project" value="TreeGrafter"/>
</dbReference>
<evidence type="ECO:0008006" key="3">
    <source>
        <dbReference type="Google" id="ProtNLM"/>
    </source>
</evidence>
<dbReference type="STRING" id="135208.A0A4Z0AAC1"/>
<dbReference type="PANTHER" id="PTHR17901:SF14">
    <property type="entry name" value="MAGNESIUM-DEPENDENT PHOSPHATASE 1"/>
    <property type="match status" value="1"/>
</dbReference>
<dbReference type="Pfam" id="PF12689">
    <property type="entry name" value="Acid_PPase"/>
    <property type="match status" value="1"/>
</dbReference>
<dbReference type="InterPro" id="IPR010036">
    <property type="entry name" value="MDP_1_eu_arc"/>
</dbReference>
<evidence type="ECO:0000313" key="2">
    <source>
        <dbReference type="Proteomes" id="UP000298061"/>
    </source>
</evidence>